<name>A0A6P1YN45_9HYPH</name>
<dbReference type="Pfam" id="PF01243">
    <property type="entry name" value="PNPOx_N"/>
    <property type="match status" value="1"/>
</dbReference>
<evidence type="ECO:0000313" key="3">
    <source>
        <dbReference type="Proteomes" id="UP000464751"/>
    </source>
</evidence>
<dbReference type="KEGG" id="apra:G3A50_05355"/>
<dbReference type="SUPFAM" id="SSF55781">
    <property type="entry name" value="GAF domain-like"/>
    <property type="match status" value="1"/>
</dbReference>
<evidence type="ECO:0000259" key="1">
    <source>
        <dbReference type="SMART" id="SM00065"/>
    </source>
</evidence>
<sequence length="447" mass="47571">MTIRLADLRACFEGVIPSLIATVDRQGMPNVSYLSQVHFVDEAHVALSNQFFSKTLANIEQRGTATLMVIDGRCGDQYVLDITPVRRESAGPLFERMSVHLAAISGQEGGQEGGTVMKLRSADVYRVRAIHPVAAPGAGEATDRGAASARQDAVPVEAVAALAADIGAEPDAGTMLDRALQGLVSTLGIAHAMVLVPDGEGRQLVTLASRGYPQGGVGSEVALGEGIIGLVGEARVPVRICDMSRGRRYAAAVTAGQGVDERVIPLPGLDAPQSQIAVPMLAQGRLMGVLFAESPQHFAFGHEHEAALGVVALSLAAGLRMNALGGADPPGARAAAVAGAQPFRVRHHRFDDAVFIDEDYLIRGVAGRLLMLMLGEYLRDGRTAFANQQIRRAPALRLPDLKDNLETRLLLLRRRLEEKDAPLRIHPAGRGRVRLELRGTPHVDSVP</sequence>
<dbReference type="EMBL" id="CP048630">
    <property type="protein sequence ID" value="QIB33194.1"/>
    <property type="molecule type" value="Genomic_DNA"/>
</dbReference>
<dbReference type="InterPro" id="IPR003018">
    <property type="entry name" value="GAF"/>
</dbReference>
<keyword evidence="3" id="KW-1185">Reference proteome</keyword>
<dbReference type="Proteomes" id="UP000464751">
    <property type="component" value="Chromosome"/>
</dbReference>
<protein>
    <submittedName>
        <fullName evidence="2">GAF domain-containing protein</fullName>
    </submittedName>
</protein>
<dbReference type="InterPro" id="IPR011576">
    <property type="entry name" value="Pyridox_Oxase_N"/>
</dbReference>
<dbReference type="AlphaFoldDB" id="A0A6P1YN45"/>
<dbReference type="Gene3D" id="2.30.110.10">
    <property type="entry name" value="Electron Transport, Fmn-binding Protein, Chain A"/>
    <property type="match status" value="1"/>
</dbReference>
<dbReference type="RefSeq" id="WP_163074292.1">
    <property type="nucleotide sequence ID" value="NZ_CP048630.1"/>
</dbReference>
<dbReference type="PANTHER" id="PTHR40660:SF1">
    <property type="entry name" value="5'-PHOSPHATE OXIDASE PUTATIVE DOMAIN-CONTAINING PROTEIN-RELATED"/>
    <property type="match status" value="1"/>
</dbReference>
<dbReference type="SMART" id="SM00065">
    <property type="entry name" value="GAF"/>
    <property type="match status" value="1"/>
</dbReference>
<gene>
    <name evidence="2" type="ORF">G3A50_05355</name>
</gene>
<dbReference type="InterPro" id="IPR029016">
    <property type="entry name" value="GAF-like_dom_sf"/>
</dbReference>
<dbReference type="Gene3D" id="3.30.450.40">
    <property type="match status" value="1"/>
</dbReference>
<organism evidence="2 3">
    <name type="scientific">Ancylobacter pratisalsi</name>
    <dbReference type="NCBI Taxonomy" id="1745854"/>
    <lineage>
        <taxon>Bacteria</taxon>
        <taxon>Pseudomonadati</taxon>
        <taxon>Pseudomonadota</taxon>
        <taxon>Alphaproteobacteria</taxon>
        <taxon>Hyphomicrobiales</taxon>
        <taxon>Xanthobacteraceae</taxon>
        <taxon>Ancylobacter</taxon>
    </lineage>
</organism>
<dbReference type="InterPro" id="IPR012349">
    <property type="entry name" value="Split_barrel_FMN-bd"/>
</dbReference>
<dbReference type="PANTHER" id="PTHR40660">
    <property type="entry name" value="5'-PHOSPHATE OXIDASE PUTATIVE DOMAIN-CONTAINING PROTEIN-RELATED"/>
    <property type="match status" value="1"/>
</dbReference>
<accession>A0A6P1YN45</accession>
<reference evidence="2 3" key="1">
    <citation type="submission" date="2020-02" db="EMBL/GenBank/DDBJ databases">
        <authorList>
            <person name="Li G."/>
        </authorList>
    </citation>
    <scope>NUCLEOTIDE SEQUENCE [LARGE SCALE GENOMIC DNA]</scope>
    <source>
        <strain evidence="2 3">DSM 102029</strain>
    </source>
</reference>
<dbReference type="Pfam" id="PF01590">
    <property type="entry name" value="GAF"/>
    <property type="match status" value="1"/>
</dbReference>
<dbReference type="SUPFAM" id="SSF50475">
    <property type="entry name" value="FMN-binding split barrel"/>
    <property type="match status" value="1"/>
</dbReference>
<proteinExistence type="predicted"/>
<feature type="domain" description="GAF" evidence="1">
    <location>
        <begin position="171"/>
        <end position="329"/>
    </location>
</feature>
<evidence type="ECO:0000313" key="2">
    <source>
        <dbReference type="EMBL" id="QIB33194.1"/>
    </source>
</evidence>